<dbReference type="InterPro" id="IPR036038">
    <property type="entry name" value="Aminotransferase-like"/>
</dbReference>
<gene>
    <name evidence="18" type="ORF">SAMN04489740_0434</name>
</gene>
<dbReference type="InterPro" id="IPR018300">
    <property type="entry name" value="Aminotrans_IV_CS"/>
</dbReference>
<dbReference type="UniPathway" id="UPA00047">
    <property type="reaction ID" value="UER00058"/>
</dbReference>
<comment type="catalytic activity">
    <reaction evidence="13 17">
        <text>L-leucine + 2-oxoglutarate = 4-methyl-2-oxopentanoate + L-glutamate</text>
        <dbReference type="Rhea" id="RHEA:18321"/>
        <dbReference type="ChEBI" id="CHEBI:16810"/>
        <dbReference type="ChEBI" id="CHEBI:17865"/>
        <dbReference type="ChEBI" id="CHEBI:29985"/>
        <dbReference type="ChEBI" id="CHEBI:57427"/>
        <dbReference type="EC" id="2.6.1.42"/>
    </reaction>
</comment>
<feature type="modified residue" description="N6-(pyridoxal phosphate)lysine" evidence="14">
    <location>
        <position position="209"/>
    </location>
</feature>
<evidence type="ECO:0000313" key="18">
    <source>
        <dbReference type="EMBL" id="SED99067.1"/>
    </source>
</evidence>
<keyword evidence="10 17" id="KW-0100">Branched-chain amino acid biosynthesis</keyword>
<evidence type="ECO:0000256" key="1">
    <source>
        <dbReference type="ARBA" id="ARBA00001933"/>
    </source>
</evidence>
<dbReference type="GO" id="GO:0052656">
    <property type="term" value="F:L-isoleucine-2-oxoglutarate transaminase activity"/>
    <property type="evidence" value="ECO:0007669"/>
    <property type="project" value="RHEA"/>
</dbReference>
<protein>
    <recommendedName>
        <fullName evidence="17">Branched-chain-amino-acid aminotransferase</fullName>
        <ecNumber evidence="17">2.6.1.42</ecNumber>
    </recommendedName>
</protein>
<keyword evidence="7 17" id="KW-0028">Amino-acid biosynthesis</keyword>
<keyword evidence="9 16" id="KW-0663">Pyridoxal phosphate</keyword>
<dbReference type="NCBIfam" id="NF009897">
    <property type="entry name" value="PRK13357.1"/>
    <property type="match status" value="1"/>
</dbReference>
<dbReference type="Gene3D" id="3.20.10.10">
    <property type="entry name" value="D-amino Acid Aminotransferase, subunit A, domain 2"/>
    <property type="match status" value="1"/>
</dbReference>
<dbReference type="GO" id="GO:0009097">
    <property type="term" value="P:isoleucine biosynthetic process"/>
    <property type="evidence" value="ECO:0007669"/>
    <property type="project" value="UniProtKB-UniPathway"/>
</dbReference>
<evidence type="ECO:0000256" key="2">
    <source>
        <dbReference type="ARBA" id="ARBA00004824"/>
    </source>
</evidence>
<dbReference type="InterPro" id="IPR005786">
    <property type="entry name" value="B_amino_transII"/>
</dbReference>
<dbReference type="GO" id="GO:0009098">
    <property type="term" value="P:L-leucine biosynthetic process"/>
    <property type="evidence" value="ECO:0007669"/>
    <property type="project" value="UniProtKB-UniPathway"/>
</dbReference>
<dbReference type="CDD" id="cd01557">
    <property type="entry name" value="BCAT_beta_family"/>
    <property type="match status" value="1"/>
</dbReference>
<evidence type="ECO:0000256" key="7">
    <source>
        <dbReference type="ARBA" id="ARBA00022605"/>
    </source>
</evidence>
<proteinExistence type="inferred from homology"/>
<dbReference type="InterPro" id="IPR001544">
    <property type="entry name" value="Aminotrans_IV"/>
</dbReference>
<evidence type="ECO:0000256" key="8">
    <source>
        <dbReference type="ARBA" id="ARBA00022679"/>
    </source>
</evidence>
<comment type="catalytic activity">
    <reaction evidence="11 17">
        <text>L-valine + 2-oxoglutarate = 3-methyl-2-oxobutanoate + L-glutamate</text>
        <dbReference type="Rhea" id="RHEA:24813"/>
        <dbReference type="ChEBI" id="CHEBI:11851"/>
        <dbReference type="ChEBI" id="CHEBI:16810"/>
        <dbReference type="ChEBI" id="CHEBI:29985"/>
        <dbReference type="ChEBI" id="CHEBI:57762"/>
        <dbReference type="EC" id="2.6.1.42"/>
    </reaction>
</comment>
<evidence type="ECO:0000256" key="16">
    <source>
        <dbReference type="RuleBase" id="RU004516"/>
    </source>
</evidence>
<dbReference type="EC" id="2.6.1.42" evidence="17"/>
<comment type="catalytic activity">
    <reaction evidence="12 17">
        <text>L-isoleucine + 2-oxoglutarate = (S)-3-methyl-2-oxopentanoate + L-glutamate</text>
        <dbReference type="Rhea" id="RHEA:24801"/>
        <dbReference type="ChEBI" id="CHEBI:16810"/>
        <dbReference type="ChEBI" id="CHEBI:29985"/>
        <dbReference type="ChEBI" id="CHEBI:35146"/>
        <dbReference type="ChEBI" id="CHEBI:58045"/>
        <dbReference type="EC" id="2.6.1.42"/>
    </reaction>
</comment>
<evidence type="ECO:0000256" key="9">
    <source>
        <dbReference type="ARBA" id="ARBA00022898"/>
    </source>
</evidence>
<reference evidence="18 19" key="1">
    <citation type="submission" date="2016-10" db="EMBL/GenBank/DDBJ databases">
        <authorList>
            <person name="de Groot N.N."/>
        </authorList>
    </citation>
    <scope>NUCLEOTIDE SEQUENCE [LARGE SCALE GENOMIC DNA]</scope>
    <source>
        <strain evidence="18 19">DSM 22274</strain>
    </source>
</reference>
<comment type="similarity">
    <text evidence="5 15">Belongs to the class-IV pyridoxal-phosphate-dependent aminotransferase family.</text>
</comment>
<dbReference type="GO" id="GO:0052654">
    <property type="term" value="F:L-leucine-2-oxoglutarate transaminase activity"/>
    <property type="evidence" value="ECO:0007669"/>
    <property type="project" value="RHEA"/>
</dbReference>
<evidence type="ECO:0000256" key="4">
    <source>
        <dbReference type="ARBA" id="ARBA00005072"/>
    </source>
</evidence>
<accession>A0A1H5F6J5</accession>
<name>A0A1H5F6J5_9MICC</name>
<keyword evidence="8 17" id="KW-0808">Transferase</keyword>
<evidence type="ECO:0000256" key="14">
    <source>
        <dbReference type="PIRSR" id="PIRSR006468-1"/>
    </source>
</evidence>
<dbReference type="PROSITE" id="PS00770">
    <property type="entry name" value="AA_TRANSFER_CLASS_4"/>
    <property type="match status" value="1"/>
</dbReference>
<dbReference type="Proteomes" id="UP000182725">
    <property type="component" value="Unassembled WGS sequence"/>
</dbReference>
<evidence type="ECO:0000256" key="10">
    <source>
        <dbReference type="ARBA" id="ARBA00023304"/>
    </source>
</evidence>
<dbReference type="Gene3D" id="3.30.470.10">
    <property type="match status" value="1"/>
</dbReference>
<evidence type="ECO:0000256" key="15">
    <source>
        <dbReference type="RuleBase" id="RU004106"/>
    </source>
</evidence>
<evidence type="ECO:0000313" key="19">
    <source>
        <dbReference type="Proteomes" id="UP000182725"/>
    </source>
</evidence>
<dbReference type="PANTHER" id="PTHR11825:SF44">
    <property type="entry name" value="BRANCHED-CHAIN-AMINO-ACID AMINOTRANSFERASE"/>
    <property type="match status" value="1"/>
</dbReference>
<evidence type="ECO:0000256" key="12">
    <source>
        <dbReference type="ARBA" id="ARBA00048798"/>
    </source>
</evidence>
<comment type="pathway">
    <text evidence="2">Amino-acid biosynthesis; L-isoleucine biosynthesis; L-isoleucine from 2-oxobutanoate: step 4/4.</text>
</comment>
<dbReference type="PANTHER" id="PTHR11825">
    <property type="entry name" value="SUBGROUP IIII AMINOTRANSFERASE"/>
    <property type="match status" value="1"/>
</dbReference>
<dbReference type="InterPro" id="IPR043132">
    <property type="entry name" value="BCAT-like_C"/>
</dbReference>
<dbReference type="SUPFAM" id="SSF56752">
    <property type="entry name" value="D-aminoacid aminotransferase-like PLP-dependent enzymes"/>
    <property type="match status" value="1"/>
</dbReference>
<dbReference type="PIRSF" id="PIRSF006468">
    <property type="entry name" value="BCAT1"/>
    <property type="match status" value="1"/>
</dbReference>
<evidence type="ECO:0000256" key="11">
    <source>
        <dbReference type="ARBA" id="ARBA00048212"/>
    </source>
</evidence>
<evidence type="ECO:0000256" key="5">
    <source>
        <dbReference type="ARBA" id="ARBA00009320"/>
    </source>
</evidence>
<dbReference type="UniPathway" id="UPA00049">
    <property type="reaction ID" value="UER00062"/>
</dbReference>
<dbReference type="GO" id="GO:0009099">
    <property type="term" value="P:L-valine biosynthetic process"/>
    <property type="evidence" value="ECO:0007669"/>
    <property type="project" value="UniProtKB-UniPathway"/>
</dbReference>
<comment type="pathway">
    <text evidence="3">Amino-acid biosynthesis; L-valine biosynthesis; L-valine from pyruvate: step 4/4.</text>
</comment>
<evidence type="ECO:0000256" key="17">
    <source>
        <dbReference type="RuleBase" id="RU004517"/>
    </source>
</evidence>
<dbReference type="InterPro" id="IPR043131">
    <property type="entry name" value="BCAT-like_N"/>
</dbReference>
<keyword evidence="6 17" id="KW-0032">Aminotransferase</keyword>
<dbReference type="EMBL" id="FNTV01000001">
    <property type="protein sequence ID" value="SED99067.1"/>
    <property type="molecule type" value="Genomic_DNA"/>
</dbReference>
<sequence length="370" mass="39942">MTQIANELTFSQQRNENPKSIAERDAILASPGFGDYFTDHTAVVDFKVDANGEGGWQNARIEPYGPILMDPAAAVLHYGQEIFEGMKAYRHADGSIWTFRADANAARLNASARRLALPELPVETFLESLRQLVSIDQEWVPTNDGDALYLRPFMIATEAFLGVRPAREVSYRVIASPAGNYFGGELKPVSIWLTTTFARAGEGGTGEAKCGGNYAASLAAQMEAESNGCKQVLFLDPHNDNAVEELGGMNVFFVFKDGTLVTPELNGHILHGITRSSVMQLAADRGLKVQERKITIDEWRTGVASGDITEVFACGTAAVITPIGELKTAEGTIASPAQGIGEVTAAIREQLVGIQTGVIEDLHGWLTRLA</sequence>
<dbReference type="UniPathway" id="UPA00048">
    <property type="reaction ID" value="UER00073"/>
</dbReference>
<evidence type="ECO:0000256" key="3">
    <source>
        <dbReference type="ARBA" id="ARBA00004931"/>
    </source>
</evidence>
<organism evidence="18 19">
    <name type="scientific">Arthrobacter alpinus</name>
    <dbReference type="NCBI Taxonomy" id="656366"/>
    <lineage>
        <taxon>Bacteria</taxon>
        <taxon>Bacillati</taxon>
        <taxon>Actinomycetota</taxon>
        <taxon>Actinomycetes</taxon>
        <taxon>Micrococcales</taxon>
        <taxon>Micrococcaceae</taxon>
        <taxon>Arthrobacter</taxon>
    </lineage>
</organism>
<evidence type="ECO:0000256" key="6">
    <source>
        <dbReference type="ARBA" id="ARBA00022576"/>
    </source>
</evidence>
<dbReference type="NCBIfam" id="TIGR01123">
    <property type="entry name" value="ilvE_II"/>
    <property type="match status" value="1"/>
</dbReference>
<evidence type="ECO:0000256" key="13">
    <source>
        <dbReference type="ARBA" id="ARBA00049229"/>
    </source>
</evidence>
<dbReference type="InterPro" id="IPR033939">
    <property type="entry name" value="BCAT_family"/>
</dbReference>
<comment type="pathway">
    <text evidence="4">Amino-acid biosynthesis; L-leucine biosynthesis; L-leucine from 3-methyl-2-oxobutanoate: step 4/4.</text>
</comment>
<dbReference type="AlphaFoldDB" id="A0A1H5F6J5"/>
<comment type="cofactor">
    <cofactor evidence="1 16">
        <name>pyridoxal 5'-phosphate</name>
        <dbReference type="ChEBI" id="CHEBI:597326"/>
    </cofactor>
</comment>
<dbReference type="GO" id="GO:0052655">
    <property type="term" value="F:L-valine-2-oxoglutarate transaminase activity"/>
    <property type="evidence" value="ECO:0007669"/>
    <property type="project" value="RHEA"/>
</dbReference>
<dbReference type="Pfam" id="PF01063">
    <property type="entry name" value="Aminotran_4"/>
    <property type="match status" value="1"/>
</dbReference>
<dbReference type="RefSeq" id="WP_074710150.1">
    <property type="nucleotide sequence ID" value="NZ_FNTV01000001.1"/>
</dbReference>